<evidence type="ECO:0000256" key="2">
    <source>
        <dbReference type="ARBA" id="ARBA00022884"/>
    </source>
</evidence>
<dbReference type="AlphaFoldDB" id="A0A4Y9Z7B5"/>
<feature type="region of interest" description="Disordered" evidence="5">
    <location>
        <begin position="395"/>
        <end position="456"/>
    </location>
</feature>
<name>A0A4Y9Z7B5_9APHY</name>
<dbReference type="InterPro" id="IPR039537">
    <property type="entry name" value="Retrotran_Ty1/copia-like"/>
</dbReference>
<feature type="domain" description="Integrase catalytic" evidence="6">
    <location>
        <begin position="260"/>
        <end position="364"/>
    </location>
</feature>
<dbReference type="EMBL" id="SEKV01000006">
    <property type="protein sequence ID" value="TFY69701.1"/>
    <property type="molecule type" value="Genomic_DNA"/>
</dbReference>
<dbReference type="PANTHER" id="PTHR42648">
    <property type="entry name" value="TRANSPOSASE, PUTATIVE-RELATED"/>
    <property type="match status" value="1"/>
</dbReference>
<dbReference type="SUPFAM" id="SSF53098">
    <property type="entry name" value="Ribonuclease H-like"/>
    <property type="match status" value="1"/>
</dbReference>
<evidence type="ECO:0000256" key="3">
    <source>
        <dbReference type="ARBA" id="ARBA00048173"/>
    </source>
</evidence>
<evidence type="ECO:0000256" key="1">
    <source>
        <dbReference type="ARBA" id="ARBA00022578"/>
    </source>
</evidence>
<feature type="compositionally biased region" description="Pro residues" evidence="5">
    <location>
        <begin position="428"/>
        <end position="447"/>
    </location>
</feature>
<evidence type="ECO:0000256" key="5">
    <source>
        <dbReference type="SAM" id="MobiDB-lite"/>
    </source>
</evidence>
<keyword evidence="2" id="KW-0694">RNA-binding</keyword>
<comment type="caution">
    <text evidence="7">The sequence shown here is derived from an EMBL/GenBank/DDBJ whole genome shotgun (WGS) entry which is preliminary data.</text>
</comment>
<sequence length="499" mass="54703">MSPVKGLKLDASECQELRNFENRSDLAAGEIWGDNPEAMWVKLESVHMQKRPGTCFTTLLSLSKAVDESLSTQASQLKSDIKVFCPQDLDIAKLDNELVIKALNHALPTKYAALLHQTLLLDDTLTLEKLQDTFVALKNQPGVLLTIPVLSQIAAAVICGRSGHSEEQCFSKRNASIKATHAVLLCQGMRPRSLLEQPLAAHTSTLTTSAWHTDLSPSPSSNQPQGHALYVYAGGCKSDTFFVFQAFETYSGNTLRLGLKATHDDKGGEYMGKQFVNFCTQHGIQHQHTEPDEPNQNHCVTERANRTIAEGRTALFVQLKLPLSFWAHTVSAYVHTQNHMPTLTLQTAWKANGHKPDVSYFRAFGCLITRQCSHTPGSVFLAAMLRNLLPQNFRLNSQSPASTPEPDQCKETHQHNSPSPDPLIDAPLSPPAAMPAPPPEPVSPPSPTSSDDELDFLCGDGHKDALGCSLEAMIAGVEHVYSAERKDFLSYDEALDFAS</sequence>
<keyword evidence="1" id="KW-0815">Transposition</keyword>
<dbReference type="InterPro" id="IPR012337">
    <property type="entry name" value="RNaseH-like_sf"/>
</dbReference>
<dbReference type="GO" id="GO:0032196">
    <property type="term" value="P:transposition"/>
    <property type="evidence" value="ECO:0007669"/>
    <property type="project" value="UniProtKB-KW"/>
</dbReference>
<comment type="catalytic activity">
    <reaction evidence="4">
        <text>DNA(n) + a 2'-deoxyribonucleoside 5'-triphosphate = DNA(n+1) + diphosphate</text>
        <dbReference type="Rhea" id="RHEA:22508"/>
        <dbReference type="Rhea" id="RHEA-COMP:17339"/>
        <dbReference type="Rhea" id="RHEA-COMP:17340"/>
        <dbReference type="ChEBI" id="CHEBI:33019"/>
        <dbReference type="ChEBI" id="CHEBI:61560"/>
        <dbReference type="ChEBI" id="CHEBI:173112"/>
        <dbReference type="EC" id="2.7.7.7"/>
    </reaction>
</comment>
<dbReference type="GO" id="GO:0003964">
    <property type="term" value="F:RNA-directed DNA polymerase activity"/>
    <property type="evidence" value="ECO:0007669"/>
    <property type="project" value="UniProtKB-EC"/>
</dbReference>
<protein>
    <recommendedName>
        <fullName evidence="6">Integrase catalytic domain-containing protein</fullName>
    </recommendedName>
</protein>
<organism evidence="7 8">
    <name type="scientific">Rhodofomes roseus</name>
    <dbReference type="NCBI Taxonomy" id="34475"/>
    <lineage>
        <taxon>Eukaryota</taxon>
        <taxon>Fungi</taxon>
        <taxon>Dikarya</taxon>
        <taxon>Basidiomycota</taxon>
        <taxon>Agaricomycotina</taxon>
        <taxon>Agaricomycetes</taxon>
        <taxon>Polyporales</taxon>
        <taxon>Rhodofomes</taxon>
    </lineage>
</organism>
<dbReference type="Gene3D" id="3.30.420.10">
    <property type="entry name" value="Ribonuclease H-like superfamily/Ribonuclease H"/>
    <property type="match status" value="1"/>
</dbReference>
<dbReference type="GO" id="GO:0003723">
    <property type="term" value="F:RNA binding"/>
    <property type="evidence" value="ECO:0007669"/>
    <property type="project" value="UniProtKB-KW"/>
</dbReference>
<dbReference type="Proteomes" id="UP000298390">
    <property type="component" value="Unassembled WGS sequence"/>
</dbReference>
<dbReference type="GO" id="GO:0003887">
    <property type="term" value="F:DNA-directed DNA polymerase activity"/>
    <property type="evidence" value="ECO:0007669"/>
    <property type="project" value="UniProtKB-EC"/>
</dbReference>
<dbReference type="GO" id="GO:0005634">
    <property type="term" value="C:nucleus"/>
    <property type="evidence" value="ECO:0007669"/>
    <property type="project" value="UniProtKB-ARBA"/>
</dbReference>
<dbReference type="PROSITE" id="PS50994">
    <property type="entry name" value="INTEGRASE"/>
    <property type="match status" value="1"/>
</dbReference>
<comment type="catalytic activity">
    <reaction evidence="3">
        <text>DNA(n) + a 2'-deoxyribonucleoside 5'-triphosphate = DNA(n+1) + diphosphate</text>
        <dbReference type="Rhea" id="RHEA:22508"/>
        <dbReference type="Rhea" id="RHEA-COMP:17339"/>
        <dbReference type="Rhea" id="RHEA-COMP:17340"/>
        <dbReference type="ChEBI" id="CHEBI:33019"/>
        <dbReference type="ChEBI" id="CHEBI:61560"/>
        <dbReference type="ChEBI" id="CHEBI:173112"/>
        <dbReference type="EC" id="2.7.7.49"/>
    </reaction>
</comment>
<evidence type="ECO:0000259" key="6">
    <source>
        <dbReference type="PROSITE" id="PS50994"/>
    </source>
</evidence>
<reference evidence="7 8" key="1">
    <citation type="submission" date="2019-01" db="EMBL/GenBank/DDBJ databases">
        <title>Genome sequencing of the rare red list fungi Fomitopsis rosea.</title>
        <authorList>
            <person name="Buettner E."/>
            <person name="Kellner H."/>
        </authorList>
    </citation>
    <scope>NUCLEOTIDE SEQUENCE [LARGE SCALE GENOMIC DNA]</scope>
    <source>
        <strain evidence="7 8">DSM 105464</strain>
    </source>
</reference>
<dbReference type="InterPro" id="IPR001584">
    <property type="entry name" value="Integrase_cat-core"/>
</dbReference>
<dbReference type="PANTHER" id="PTHR42648:SF18">
    <property type="entry name" value="RETROTRANSPOSON, UNCLASSIFIED-LIKE PROTEIN"/>
    <property type="match status" value="1"/>
</dbReference>
<accession>A0A4Y9Z7B5</accession>
<dbReference type="InterPro" id="IPR036397">
    <property type="entry name" value="RNaseH_sf"/>
</dbReference>
<dbReference type="GO" id="GO:0015074">
    <property type="term" value="P:DNA integration"/>
    <property type="evidence" value="ECO:0007669"/>
    <property type="project" value="InterPro"/>
</dbReference>
<evidence type="ECO:0000313" key="8">
    <source>
        <dbReference type="Proteomes" id="UP000298390"/>
    </source>
</evidence>
<evidence type="ECO:0000313" key="7">
    <source>
        <dbReference type="EMBL" id="TFY69701.1"/>
    </source>
</evidence>
<gene>
    <name evidence="7" type="ORF">EVJ58_g261</name>
</gene>
<dbReference type="STRING" id="34475.A0A4Y9Z7B5"/>
<proteinExistence type="predicted"/>
<evidence type="ECO:0000256" key="4">
    <source>
        <dbReference type="ARBA" id="ARBA00049244"/>
    </source>
</evidence>